<dbReference type="Proteomes" id="UP001162131">
    <property type="component" value="Unassembled WGS sequence"/>
</dbReference>
<evidence type="ECO:0000313" key="1">
    <source>
        <dbReference type="EMBL" id="CAG9332130.1"/>
    </source>
</evidence>
<sequence length="113" mass="13093">MNSENCSFKRKLTLQECLLFCEKRRKNNDSEKVMEKNCAIIRINGSIAGRESRIINEKLIKYNEVIKDIQMKFNLYKNDKNSPTKDQKCLILQSSRPLTIPIGPKFSIGKKSP</sequence>
<gene>
    <name evidence="1" type="ORF">BSTOLATCC_MIC55584</name>
</gene>
<reference evidence="1" key="1">
    <citation type="submission" date="2021-09" db="EMBL/GenBank/DDBJ databases">
        <authorList>
            <consortium name="AG Swart"/>
            <person name="Singh M."/>
            <person name="Singh A."/>
            <person name="Seah K."/>
            <person name="Emmerich C."/>
        </authorList>
    </citation>
    <scope>NUCLEOTIDE SEQUENCE</scope>
    <source>
        <strain evidence="1">ATCC30299</strain>
    </source>
</reference>
<proteinExistence type="predicted"/>
<keyword evidence="2" id="KW-1185">Reference proteome</keyword>
<name>A0AAU9K296_9CILI</name>
<protein>
    <submittedName>
        <fullName evidence="1">Uncharacterized protein</fullName>
    </submittedName>
</protein>
<dbReference type="AlphaFoldDB" id="A0AAU9K296"/>
<dbReference type="EMBL" id="CAJZBQ010000054">
    <property type="protein sequence ID" value="CAG9332130.1"/>
    <property type="molecule type" value="Genomic_DNA"/>
</dbReference>
<organism evidence="1 2">
    <name type="scientific">Blepharisma stoltei</name>
    <dbReference type="NCBI Taxonomy" id="1481888"/>
    <lineage>
        <taxon>Eukaryota</taxon>
        <taxon>Sar</taxon>
        <taxon>Alveolata</taxon>
        <taxon>Ciliophora</taxon>
        <taxon>Postciliodesmatophora</taxon>
        <taxon>Heterotrichea</taxon>
        <taxon>Heterotrichida</taxon>
        <taxon>Blepharismidae</taxon>
        <taxon>Blepharisma</taxon>
    </lineage>
</organism>
<comment type="caution">
    <text evidence="1">The sequence shown here is derived from an EMBL/GenBank/DDBJ whole genome shotgun (WGS) entry which is preliminary data.</text>
</comment>
<accession>A0AAU9K296</accession>
<evidence type="ECO:0000313" key="2">
    <source>
        <dbReference type="Proteomes" id="UP001162131"/>
    </source>
</evidence>